<evidence type="ECO:0000259" key="3">
    <source>
        <dbReference type="PROSITE" id="PS50222"/>
    </source>
</evidence>
<evidence type="ECO:0000256" key="1">
    <source>
        <dbReference type="ARBA" id="ARBA00022723"/>
    </source>
</evidence>
<feature type="compositionally biased region" description="Basic and acidic residues" evidence="2">
    <location>
        <begin position="399"/>
        <end position="424"/>
    </location>
</feature>
<dbReference type="AlphaFoldDB" id="A0A0F7UDU4"/>
<dbReference type="SUPFAM" id="SSF47473">
    <property type="entry name" value="EF-hand"/>
    <property type="match status" value="2"/>
</dbReference>
<feature type="region of interest" description="Disordered" evidence="2">
    <location>
        <begin position="87"/>
        <end position="135"/>
    </location>
</feature>
<feature type="region of interest" description="Disordered" evidence="2">
    <location>
        <begin position="270"/>
        <end position="544"/>
    </location>
</feature>
<dbReference type="Gene3D" id="1.10.238.220">
    <property type="match status" value="1"/>
</dbReference>
<sequence length="1042" mass="112525">MGEGKLGPTKRCASPPFGSAAGANWSSDLPNRPSAGGKPVSPCEDSLPVGACAAGGSAAPTASSPLVPDNLLHALKMISQKHHLAANVGGHSPSLSPRTAPREGVPGKPRGREWEDRGHSGEDGSASTGPHGLAALQRGSSGIQALFASNAASGVPRRSPRGAAWLSSPDPGPWLDDLMAPFLCDSRVRRFILQTKTLAEQNEPEKLGALFERALQAYHVTSAPAVSSDLSAGLDLSSPPCAAAATPSTFASSLPCPAVSPVTAAPSLSAFPGISGDTGERVSSPAYLRRPLDTVPNPKRSGAASSLAEQGKRGGSPDSLPTLASSKETGVSGPMGLTSGGDPAGVSSRGLSRGDGDAEALSRSSQCAGAGSAVPAEEGVSVLDPEGKRRRGTSTQDEGCPREREQTFPGETEREALPTRETRELGSSGESSDAFPDNEERPRASQEVEENAFQAKRTKDQTARTVLDDRDGKGDVEGPPLRDEAASDGRRAQHEENETKDGDGDMAGTATSATRSKRKCSASGVKEAEAPPAKERASETPESDAPLSLLDHIIHQHKIRSVKPAPKVTGEALEALQRVFSRHPDGISDPNVFADEIVVPLLGLGEYMSGRLFRMVDSHETGTVSLPMMKEFWANRLVLASEDATTVDEGFPSSKLPVYLMPTCASPQSDEEGSAPSACLNDEVVPHVVKRGSARNFFNVVKSAGADSISADDLRPWVEEVLRQAPDMAFLNEPSASEFAARYVDSVITRIMFEVDTEDAGNISLKALKHSCLPHVWYTIRPGVELSVVRRFFSYEHFYVFYCTFHALDEDEDFLLDRSDVRRHDTHNMNIEVEERLFLQVARTFRSPKAGYMCFEDWIWFLLVYYDVTSERAIQFWFKIFDIDGDGVLRDHEIEVFFNAQVDRFRMRDDKLPTYRDFICPMCDALCVPYSSGLRCRDLLRDPVCGGCFINCLLKRAAFQAMDDGETISNIVRGSPWDRQLIELTPFEVFANQQYQELTARKGEECFIEESSSFLDESEGSQSDESLLNDIASGESTESVEA</sequence>
<dbReference type="PANTHER" id="PTHR14095">
    <property type="entry name" value="PHOSPHATASE 2A REGULATORY SUBUNIT-RELATED"/>
    <property type="match status" value="1"/>
</dbReference>
<proteinExistence type="predicted"/>
<feature type="compositionally biased region" description="Basic and acidic residues" evidence="2">
    <location>
        <begin position="457"/>
        <end position="503"/>
    </location>
</feature>
<feature type="domain" description="EF-hand" evidence="3">
    <location>
        <begin position="869"/>
        <end position="904"/>
    </location>
</feature>
<dbReference type="InterPro" id="IPR041534">
    <property type="entry name" value="EF-hand_13"/>
</dbReference>
<accession>A0A0F7UDU4</accession>
<feature type="compositionally biased region" description="Basic and acidic residues" evidence="2">
    <location>
        <begin position="526"/>
        <end position="539"/>
    </location>
</feature>
<keyword evidence="1" id="KW-0479">Metal-binding</keyword>
<feature type="compositionally biased region" description="Basic and acidic residues" evidence="2">
    <location>
        <begin position="110"/>
        <end position="122"/>
    </location>
</feature>
<dbReference type="PROSITE" id="PS50222">
    <property type="entry name" value="EF_HAND_2"/>
    <property type="match status" value="1"/>
</dbReference>
<dbReference type="InterPro" id="IPR002048">
    <property type="entry name" value="EF_hand_dom"/>
</dbReference>
<dbReference type="GO" id="GO:0019888">
    <property type="term" value="F:protein phosphatase regulator activity"/>
    <property type="evidence" value="ECO:0007669"/>
    <property type="project" value="TreeGrafter"/>
</dbReference>
<evidence type="ECO:0000256" key="2">
    <source>
        <dbReference type="SAM" id="MobiDB-lite"/>
    </source>
</evidence>
<dbReference type="GO" id="GO:0000159">
    <property type="term" value="C:protein phosphatase type 2A complex"/>
    <property type="evidence" value="ECO:0007669"/>
    <property type="project" value="TreeGrafter"/>
</dbReference>
<dbReference type="Pfam" id="PF17958">
    <property type="entry name" value="EF-hand_13"/>
    <property type="match status" value="1"/>
</dbReference>
<dbReference type="PANTHER" id="PTHR14095:SF0">
    <property type="entry name" value="MIP22305P"/>
    <property type="match status" value="1"/>
</dbReference>
<dbReference type="Gene3D" id="1.10.238.10">
    <property type="entry name" value="EF-hand"/>
    <property type="match status" value="1"/>
</dbReference>
<reference evidence="4" key="1">
    <citation type="journal article" date="2015" name="PLoS ONE">
        <title>Comprehensive Evaluation of Toxoplasma gondii VEG and Neospora caninum LIV Genomes with Tachyzoite Stage Transcriptome and Proteome Defines Novel Transcript Features.</title>
        <authorList>
            <person name="Ramaprasad A."/>
            <person name="Mourier T."/>
            <person name="Naeem R."/>
            <person name="Malas T.B."/>
            <person name="Moussa E."/>
            <person name="Panigrahi A."/>
            <person name="Vermont S.J."/>
            <person name="Otto T.D."/>
            <person name="Wastling J."/>
            <person name="Pain A."/>
        </authorList>
    </citation>
    <scope>NUCLEOTIDE SEQUENCE</scope>
    <source>
        <strain evidence="4">Liverpool</strain>
    </source>
</reference>
<protein>
    <recommendedName>
        <fullName evidence="3">EF-hand domain-containing protein</fullName>
    </recommendedName>
</protein>
<feature type="region of interest" description="Disordered" evidence="2">
    <location>
        <begin position="1"/>
        <end position="67"/>
    </location>
</feature>
<dbReference type="GO" id="GO:0005509">
    <property type="term" value="F:calcium ion binding"/>
    <property type="evidence" value="ECO:0007669"/>
    <property type="project" value="InterPro"/>
</dbReference>
<dbReference type="InterPro" id="IPR011992">
    <property type="entry name" value="EF-hand-dom_pair"/>
</dbReference>
<gene>
    <name evidence="4" type="ORF">BN1204_038240</name>
</gene>
<organism evidence="4">
    <name type="scientific">Neospora caninum (strain Liverpool)</name>
    <dbReference type="NCBI Taxonomy" id="572307"/>
    <lineage>
        <taxon>Eukaryota</taxon>
        <taxon>Sar</taxon>
        <taxon>Alveolata</taxon>
        <taxon>Apicomplexa</taxon>
        <taxon>Conoidasida</taxon>
        <taxon>Coccidia</taxon>
        <taxon>Eucoccidiorida</taxon>
        <taxon>Eimeriorina</taxon>
        <taxon>Sarcocystidae</taxon>
        <taxon>Neospora</taxon>
    </lineage>
</organism>
<feature type="compositionally biased region" description="Low complexity" evidence="2">
    <location>
        <begin position="48"/>
        <end position="65"/>
    </location>
</feature>
<evidence type="ECO:0000313" key="4">
    <source>
        <dbReference type="EMBL" id="CEL68048.1"/>
    </source>
</evidence>
<feature type="compositionally biased region" description="Polar residues" evidence="2">
    <location>
        <begin position="1010"/>
        <end position="1026"/>
    </location>
</feature>
<name>A0A0F7UDU4_NEOCL</name>
<feature type="region of interest" description="Disordered" evidence="2">
    <location>
        <begin position="1010"/>
        <end position="1042"/>
    </location>
</feature>
<dbReference type="EMBL" id="LN714483">
    <property type="protein sequence ID" value="CEL68048.1"/>
    <property type="molecule type" value="Genomic_DNA"/>
</dbReference>